<name>A0A9N9WTB4_9DIPT</name>
<dbReference type="OrthoDB" id="7852039at2759"/>
<accession>A0A9N9WTB4</accession>
<dbReference type="PROSITE" id="PS50041">
    <property type="entry name" value="C_TYPE_LECTIN_2"/>
    <property type="match status" value="1"/>
</dbReference>
<reference evidence="3" key="2">
    <citation type="submission" date="2022-10" db="EMBL/GenBank/DDBJ databases">
        <authorList>
            <consortium name="ENA_rothamsted_submissions"/>
            <consortium name="culmorum"/>
            <person name="King R."/>
        </authorList>
    </citation>
    <scope>NUCLEOTIDE SEQUENCE</scope>
</reference>
<sequence length="193" mass="21955">MLKVIGKCLICISLLNLNALAKPTLTEPEVLTDIIDDVTFYKLGTYRGFTNDGAEYQKTYFFPRYSEAYWADSKAICKVYDFELATLESLQEANALLTMVENHDSIKPLAVIWLWIDGISMLPKTTTSWYWGKTGRKISFPIPWLAGFPSNTDQLCLSVGKSSQNQKFGFTNGYCSGKGYLRFICQRTEFYIP</sequence>
<feature type="signal peptide" evidence="1">
    <location>
        <begin position="1"/>
        <end position="21"/>
    </location>
</feature>
<evidence type="ECO:0000256" key="1">
    <source>
        <dbReference type="SAM" id="SignalP"/>
    </source>
</evidence>
<evidence type="ECO:0000313" key="3">
    <source>
        <dbReference type="EMBL" id="CAG9805254.1"/>
    </source>
</evidence>
<proteinExistence type="predicted"/>
<dbReference type="AlphaFoldDB" id="A0A9N9WTB4"/>
<evidence type="ECO:0000259" key="2">
    <source>
        <dbReference type="PROSITE" id="PS50041"/>
    </source>
</evidence>
<dbReference type="InterPro" id="IPR016187">
    <property type="entry name" value="CTDL_fold"/>
</dbReference>
<dbReference type="SUPFAM" id="SSF56436">
    <property type="entry name" value="C-type lectin-like"/>
    <property type="match status" value="1"/>
</dbReference>
<feature type="chain" id="PRO_5040280667" description="C-type lectin domain-containing protein" evidence="1">
    <location>
        <begin position="22"/>
        <end position="193"/>
    </location>
</feature>
<dbReference type="SMART" id="SM00034">
    <property type="entry name" value="CLECT"/>
    <property type="match status" value="1"/>
</dbReference>
<reference evidence="3" key="1">
    <citation type="submission" date="2022-01" db="EMBL/GenBank/DDBJ databases">
        <authorList>
            <person name="King R."/>
        </authorList>
    </citation>
    <scope>NUCLEOTIDE SEQUENCE</scope>
</reference>
<feature type="domain" description="C-type lectin" evidence="2">
    <location>
        <begin position="60"/>
        <end position="159"/>
    </location>
</feature>
<dbReference type="InterPro" id="IPR016186">
    <property type="entry name" value="C-type_lectin-like/link_sf"/>
</dbReference>
<dbReference type="Proteomes" id="UP001153620">
    <property type="component" value="Chromosome 2"/>
</dbReference>
<dbReference type="InterPro" id="IPR001304">
    <property type="entry name" value="C-type_lectin-like"/>
</dbReference>
<evidence type="ECO:0000313" key="4">
    <source>
        <dbReference type="Proteomes" id="UP001153620"/>
    </source>
</evidence>
<protein>
    <recommendedName>
        <fullName evidence="2">C-type lectin domain-containing protein</fullName>
    </recommendedName>
</protein>
<organism evidence="3 4">
    <name type="scientific">Chironomus riparius</name>
    <dbReference type="NCBI Taxonomy" id="315576"/>
    <lineage>
        <taxon>Eukaryota</taxon>
        <taxon>Metazoa</taxon>
        <taxon>Ecdysozoa</taxon>
        <taxon>Arthropoda</taxon>
        <taxon>Hexapoda</taxon>
        <taxon>Insecta</taxon>
        <taxon>Pterygota</taxon>
        <taxon>Neoptera</taxon>
        <taxon>Endopterygota</taxon>
        <taxon>Diptera</taxon>
        <taxon>Nematocera</taxon>
        <taxon>Chironomoidea</taxon>
        <taxon>Chironomidae</taxon>
        <taxon>Chironominae</taxon>
        <taxon>Chironomus</taxon>
    </lineage>
</organism>
<gene>
    <name evidence="3" type="ORF">CHIRRI_LOCUS8128</name>
</gene>
<dbReference type="CDD" id="cd00037">
    <property type="entry name" value="CLECT"/>
    <property type="match status" value="1"/>
</dbReference>
<dbReference type="Gene3D" id="3.10.100.10">
    <property type="entry name" value="Mannose-Binding Protein A, subunit A"/>
    <property type="match status" value="1"/>
</dbReference>
<keyword evidence="1" id="KW-0732">Signal</keyword>
<dbReference type="EMBL" id="OU895878">
    <property type="protein sequence ID" value="CAG9805254.1"/>
    <property type="molecule type" value="Genomic_DNA"/>
</dbReference>
<keyword evidence="4" id="KW-1185">Reference proteome</keyword>